<dbReference type="EC" id="2.1.1.107" evidence="2"/>
<dbReference type="eggNOG" id="COG0007">
    <property type="taxonomic scope" value="Bacteria"/>
</dbReference>
<dbReference type="PANTHER" id="PTHR45790:SF3">
    <property type="entry name" value="S-ADENOSYL-L-METHIONINE-DEPENDENT UROPORPHYRINOGEN III METHYLTRANSFERASE, CHLOROPLASTIC"/>
    <property type="match status" value="1"/>
</dbReference>
<dbReference type="InterPro" id="IPR000878">
    <property type="entry name" value="4pyrrol_Mease"/>
</dbReference>
<dbReference type="PATRIC" id="fig|1238182.3.peg.852"/>
<dbReference type="STRING" id="1238182.C882_3104"/>
<dbReference type="Proteomes" id="UP000009881">
    <property type="component" value="Unassembled WGS sequence"/>
</dbReference>
<evidence type="ECO:0000256" key="8">
    <source>
        <dbReference type="ARBA" id="ARBA00025705"/>
    </source>
</evidence>
<comment type="similarity">
    <text evidence="1 10">Belongs to the precorrin methyltransferase family.</text>
</comment>
<evidence type="ECO:0000313" key="13">
    <source>
        <dbReference type="Proteomes" id="UP000009881"/>
    </source>
</evidence>
<evidence type="ECO:0000256" key="10">
    <source>
        <dbReference type="RuleBase" id="RU003960"/>
    </source>
</evidence>
<reference evidence="12 13" key="1">
    <citation type="journal article" date="2013" name="Genome Announc.">
        <title>Draft Genome Sequence of an Alphaproteobacterium, Caenispirillum salinarum AK4(T), Isolated from a Solar Saltern.</title>
        <authorList>
            <person name="Khatri I."/>
            <person name="Singh A."/>
            <person name="Korpole S."/>
            <person name="Pinnaka A.K."/>
            <person name="Subramanian S."/>
        </authorList>
    </citation>
    <scope>NUCLEOTIDE SEQUENCE [LARGE SCALE GENOMIC DNA]</scope>
    <source>
        <strain evidence="12 13">AK4</strain>
    </source>
</reference>
<dbReference type="FunFam" id="3.40.1010.10:FF:000001">
    <property type="entry name" value="Siroheme synthase"/>
    <property type="match status" value="1"/>
</dbReference>
<gene>
    <name evidence="12" type="ORF">C882_3104</name>
</gene>
<dbReference type="Gene3D" id="3.30.950.10">
    <property type="entry name" value="Methyltransferase, Cobalt-precorrin-4 Transmethylase, Domain 2"/>
    <property type="match status" value="1"/>
</dbReference>
<dbReference type="NCBIfam" id="NF004790">
    <property type="entry name" value="PRK06136.1"/>
    <property type="match status" value="1"/>
</dbReference>
<dbReference type="GO" id="GO:0004851">
    <property type="term" value="F:uroporphyrin-III C-methyltransferase activity"/>
    <property type="evidence" value="ECO:0007669"/>
    <property type="project" value="UniProtKB-EC"/>
</dbReference>
<proteinExistence type="inferred from homology"/>
<evidence type="ECO:0000256" key="6">
    <source>
        <dbReference type="ARBA" id="ARBA00022691"/>
    </source>
</evidence>
<keyword evidence="7" id="KW-0627">Porphyrin biosynthesis</keyword>
<evidence type="ECO:0000256" key="9">
    <source>
        <dbReference type="ARBA" id="ARBA00060548"/>
    </source>
</evidence>
<comment type="pathway">
    <text evidence="9">Cofactor biosynthesis; adenosylcobalamin biosynthesis; precorrin-2 from uroporphyrinogen III: step 1/1.</text>
</comment>
<feature type="domain" description="Tetrapyrrole methylase" evidence="11">
    <location>
        <begin position="16"/>
        <end position="227"/>
    </location>
</feature>
<dbReference type="GO" id="GO:0009236">
    <property type="term" value="P:cobalamin biosynthetic process"/>
    <property type="evidence" value="ECO:0007669"/>
    <property type="project" value="UniProtKB-KW"/>
</dbReference>
<dbReference type="UniPathway" id="UPA00262">
    <property type="reaction ID" value="UER00211"/>
</dbReference>
<evidence type="ECO:0000256" key="4">
    <source>
        <dbReference type="ARBA" id="ARBA00022603"/>
    </source>
</evidence>
<protein>
    <recommendedName>
        <fullName evidence="2">uroporphyrinogen-III C-methyltransferase</fullName>
        <ecNumber evidence="2">2.1.1.107</ecNumber>
    </recommendedName>
</protein>
<dbReference type="OrthoDB" id="9815856at2"/>
<keyword evidence="5 10" id="KW-0808">Transferase</keyword>
<evidence type="ECO:0000259" key="11">
    <source>
        <dbReference type="Pfam" id="PF00590"/>
    </source>
</evidence>
<dbReference type="InterPro" id="IPR003043">
    <property type="entry name" value="Uropor_MeTrfase_CS"/>
</dbReference>
<comment type="caution">
    <text evidence="12">The sequence shown here is derived from an EMBL/GenBank/DDBJ whole genome shotgun (WGS) entry which is preliminary data.</text>
</comment>
<keyword evidence="4 10" id="KW-0489">Methyltransferase</keyword>
<evidence type="ECO:0000256" key="5">
    <source>
        <dbReference type="ARBA" id="ARBA00022679"/>
    </source>
</evidence>
<dbReference type="EMBL" id="ANHY01000004">
    <property type="protein sequence ID" value="EKV32040.1"/>
    <property type="molecule type" value="Genomic_DNA"/>
</dbReference>
<dbReference type="InterPro" id="IPR035996">
    <property type="entry name" value="4pyrrol_Methylase_sf"/>
</dbReference>
<dbReference type="SUPFAM" id="SSF53790">
    <property type="entry name" value="Tetrapyrrole methylase"/>
    <property type="match status" value="1"/>
</dbReference>
<dbReference type="AlphaFoldDB" id="K9H1A9"/>
<dbReference type="RefSeq" id="WP_009539301.1">
    <property type="nucleotide sequence ID" value="NZ_ANHY01000004.1"/>
</dbReference>
<dbReference type="PANTHER" id="PTHR45790">
    <property type="entry name" value="SIROHEME SYNTHASE-RELATED"/>
    <property type="match status" value="1"/>
</dbReference>
<dbReference type="CDD" id="cd11642">
    <property type="entry name" value="SUMT"/>
    <property type="match status" value="1"/>
</dbReference>
<accession>K9H1A9</accession>
<sequence>MDTLPFSLPTFDPGWVWLVGAGPGDPGLLTLLAAHALGHADVVVYDALVDQGALALANPDAELVYAGKRGGKPSPKQPDITNSLIALALEGKKVLRLKGGDPFVFGRGAEEARALSQAGIPFRVVPGVTAGVGGLAYAGIPATTRDTNAAVTFVTGHASTGEVPDGIRWPELAKGSPVIVFYMALKHLPTIIERLIDGGRDPADSAAVVASAATPEQRVVTAPLKDLGEAVTREGIAPPAIVVVGRTVDFREHLDWWTPAPAAAPPSTAVRTVLDAEKTVARAG</sequence>
<organism evidence="12 13">
    <name type="scientific">Caenispirillum salinarum AK4</name>
    <dbReference type="NCBI Taxonomy" id="1238182"/>
    <lineage>
        <taxon>Bacteria</taxon>
        <taxon>Pseudomonadati</taxon>
        <taxon>Pseudomonadota</taxon>
        <taxon>Alphaproteobacteria</taxon>
        <taxon>Rhodospirillales</taxon>
        <taxon>Novispirillaceae</taxon>
        <taxon>Caenispirillum</taxon>
    </lineage>
</organism>
<dbReference type="NCBIfam" id="TIGR01469">
    <property type="entry name" value="cobA_cysG_Cterm"/>
    <property type="match status" value="1"/>
</dbReference>
<keyword evidence="3" id="KW-0169">Cobalamin biosynthesis</keyword>
<evidence type="ECO:0000256" key="1">
    <source>
        <dbReference type="ARBA" id="ARBA00005879"/>
    </source>
</evidence>
<dbReference type="PROSITE" id="PS00840">
    <property type="entry name" value="SUMT_2"/>
    <property type="match status" value="1"/>
</dbReference>
<dbReference type="FunFam" id="3.30.950.10:FF:000001">
    <property type="entry name" value="Siroheme synthase"/>
    <property type="match status" value="1"/>
</dbReference>
<evidence type="ECO:0000256" key="2">
    <source>
        <dbReference type="ARBA" id="ARBA00012162"/>
    </source>
</evidence>
<comment type="pathway">
    <text evidence="8">Porphyrin-containing compound metabolism; siroheme biosynthesis; precorrin-2 from uroporphyrinogen III: step 1/1.</text>
</comment>
<dbReference type="InterPro" id="IPR014776">
    <property type="entry name" value="4pyrrole_Mease_sub2"/>
</dbReference>
<dbReference type="InterPro" id="IPR006366">
    <property type="entry name" value="CobA/CysG_C"/>
</dbReference>
<evidence type="ECO:0000256" key="3">
    <source>
        <dbReference type="ARBA" id="ARBA00022573"/>
    </source>
</evidence>
<evidence type="ECO:0000256" key="7">
    <source>
        <dbReference type="ARBA" id="ARBA00023244"/>
    </source>
</evidence>
<keyword evidence="13" id="KW-1185">Reference proteome</keyword>
<dbReference type="InterPro" id="IPR014777">
    <property type="entry name" value="4pyrrole_Mease_sub1"/>
</dbReference>
<name>K9H1A9_9PROT</name>
<keyword evidence="6" id="KW-0949">S-adenosyl-L-methionine</keyword>
<dbReference type="GO" id="GO:0032259">
    <property type="term" value="P:methylation"/>
    <property type="evidence" value="ECO:0007669"/>
    <property type="project" value="UniProtKB-KW"/>
</dbReference>
<dbReference type="Gene3D" id="3.40.1010.10">
    <property type="entry name" value="Cobalt-precorrin-4 Transmethylase, Domain 1"/>
    <property type="match status" value="1"/>
</dbReference>
<dbReference type="InterPro" id="IPR050161">
    <property type="entry name" value="Siro_Cobalamin_biosynth"/>
</dbReference>
<dbReference type="GO" id="GO:0019354">
    <property type="term" value="P:siroheme biosynthetic process"/>
    <property type="evidence" value="ECO:0007669"/>
    <property type="project" value="UniProtKB-UniPathway"/>
</dbReference>
<evidence type="ECO:0000313" key="12">
    <source>
        <dbReference type="EMBL" id="EKV32040.1"/>
    </source>
</evidence>
<dbReference type="Pfam" id="PF00590">
    <property type="entry name" value="TP_methylase"/>
    <property type="match status" value="1"/>
</dbReference>